<reference evidence="2 3" key="1">
    <citation type="submission" date="2020-08" db="EMBL/GenBank/DDBJ databases">
        <title>Genomic Encyclopedia of Type Strains, Phase IV (KMG-IV): sequencing the most valuable type-strain genomes for metagenomic binning, comparative biology and taxonomic classification.</title>
        <authorList>
            <person name="Goeker M."/>
        </authorList>
    </citation>
    <scope>NUCLEOTIDE SEQUENCE [LARGE SCALE GENOMIC DNA]</scope>
    <source>
        <strain evidence="2 3">DSM 14562</strain>
    </source>
</reference>
<sequence>MLIHSNQGSQFTSMAWAGFIRVHNLEHSMSRRGNCHDNAVVESFFSSLKRGRIRRCTYKTREEARQDVFNYVEMFYNPVRKQVRNGMLSPIAFERQQVLKAEGV</sequence>
<keyword evidence="3" id="KW-1185">Reference proteome</keyword>
<dbReference type="Proteomes" id="UP000584663">
    <property type="component" value="Unassembled WGS sequence"/>
</dbReference>
<name>A0ABR6KDW3_9SPHN</name>
<dbReference type="InterPro" id="IPR036397">
    <property type="entry name" value="RNaseH_sf"/>
</dbReference>
<gene>
    <name evidence="2" type="ORF">GGQ89_003558</name>
</gene>
<dbReference type="Gene3D" id="3.30.420.10">
    <property type="entry name" value="Ribonuclease H-like superfamily/Ribonuclease H"/>
    <property type="match status" value="1"/>
</dbReference>
<dbReference type="InterPro" id="IPR050900">
    <property type="entry name" value="Transposase_IS3/IS150/IS904"/>
</dbReference>
<accession>A0ABR6KDW3</accession>
<dbReference type="PANTHER" id="PTHR46889">
    <property type="entry name" value="TRANSPOSASE INSF FOR INSERTION SEQUENCE IS3B-RELATED"/>
    <property type="match status" value="1"/>
</dbReference>
<evidence type="ECO:0000259" key="1">
    <source>
        <dbReference type="PROSITE" id="PS50994"/>
    </source>
</evidence>
<dbReference type="PANTHER" id="PTHR46889:SF4">
    <property type="entry name" value="TRANSPOSASE INSO FOR INSERTION SEQUENCE ELEMENT IS911B-RELATED"/>
    <property type="match status" value="1"/>
</dbReference>
<dbReference type="InterPro" id="IPR001584">
    <property type="entry name" value="Integrase_cat-core"/>
</dbReference>
<proteinExistence type="predicted"/>
<evidence type="ECO:0000313" key="3">
    <source>
        <dbReference type="Proteomes" id="UP000584663"/>
    </source>
</evidence>
<dbReference type="SUPFAM" id="SSF53098">
    <property type="entry name" value="Ribonuclease H-like"/>
    <property type="match status" value="1"/>
</dbReference>
<dbReference type="InterPro" id="IPR012337">
    <property type="entry name" value="RNaseH-like_sf"/>
</dbReference>
<organism evidence="2 3">
    <name type="scientific">Sphingomonas yabuuchiae</name>
    <dbReference type="NCBI Taxonomy" id="172044"/>
    <lineage>
        <taxon>Bacteria</taxon>
        <taxon>Pseudomonadati</taxon>
        <taxon>Pseudomonadota</taxon>
        <taxon>Alphaproteobacteria</taxon>
        <taxon>Sphingomonadales</taxon>
        <taxon>Sphingomonadaceae</taxon>
        <taxon>Sphingomonas</taxon>
    </lineage>
</organism>
<comment type="caution">
    <text evidence="2">The sequence shown here is derived from an EMBL/GenBank/DDBJ whole genome shotgun (WGS) entry which is preliminary data.</text>
</comment>
<protein>
    <submittedName>
        <fullName evidence="2">Transposase InsO family protein</fullName>
    </submittedName>
</protein>
<dbReference type="PROSITE" id="PS50994">
    <property type="entry name" value="INTEGRASE"/>
    <property type="match status" value="1"/>
</dbReference>
<feature type="domain" description="Integrase catalytic" evidence="1">
    <location>
        <begin position="1"/>
        <end position="98"/>
    </location>
</feature>
<dbReference type="Pfam" id="PF13333">
    <property type="entry name" value="rve_2"/>
    <property type="match status" value="1"/>
</dbReference>
<evidence type="ECO:0000313" key="2">
    <source>
        <dbReference type="EMBL" id="MBB4611311.1"/>
    </source>
</evidence>
<dbReference type="EMBL" id="JACHNX010000024">
    <property type="protein sequence ID" value="MBB4611311.1"/>
    <property type="molecule type" value="Genomic_DNA"/>
</dbReference>